<dbReference type="InterPro" id="IPR036388">
    <property type="entry name" value="WH-like_DNA-bd_sf"/>
</dbReference>
<comment type="caution">
    <text evidence="2">The sequence shown here is derived from an EMBL/GenBank/DDBJ whole genome shotgun (WGS) entry which is preliminary data.</text>
</comment>
<dbReference type="SUPFAM" id="SSF46785">
    <property type="entry name" value="Winged helix' DNA-binding domain"/>
    <property type="match status" value="1"/>
</dbReference>
<evidence type="ECO:0000313" key="3">
    <source>
        <dbReference type="Proteomes" id="UP000295807"/>
    </source>
</evidence>
<organism evidence="2 3">
    <name type="scientific">Anseongella ginsenosidimutans</name>
    <dbReference type="NCBI Taxonomy" id="496056"/>
    <lineage>
        <taxon>Bacteria</taxon>
        <taxon>Pseudomonadati</taxon>
        <taxon>Bacteroidota</taxon>
        <taxon>Sphingobacteriia</taxon>
        <taxon>Sphingobacteriales</taxon>
        <taxon>Sphingobacteriaceae</taxon>
        <taxon>Anseongella</taxon>
    </lineage>
</organism>
<evidence type="ECO:0000313" key="2">
    <source>
        <dbReference type="EMBL" id="TCS84744.1"/>
    </source>
</evidence>
<evidence type="ECO:0000259" key="1">
    <source>
        <dbReference type="Pfam" id="PF04326"/>
    </source>
</evidence>
<dbReference type="Gene3D" id="1.10.10.10">
    <property type="entry name" value="Winged helix-like DNA-binding domain superfamily/Winged helix DNA-binding domain"/>
    <property type="match status" value="1"/>
</dbReference>
<accession>A0A4R3KLN3</accession>
<dbReference type="EMBL" id="SMAD01000018">
    <property type="protein sequence ID" value="TCS84744.1"/>
    <property type="molecule type" value="Genomic_DNA"/>
</dbReference>
<dbReference type="Proteomes" id="UP000295807">
    <property type="component" value="Unassembled WGS sequence"/>
</dbReference>
<keyword evidence="2" id="KW-0378">Hydrolase</keyword>
<dbReference type="RefSeq" id="WP_132130649.1">
    <property type="nucleotide sequence ID" value="NZ_CP042432.1"/>
</dbReference>
<protein>
    <submittedName>
        <fullName evidence="2">ATP-dependent DNA helicase RecG</fullName>
    </submittedName>
</protein>
<dbReference type="PANTHER" id="PTHR30595:SF6">
    <property type="entry name" value="SCHLAFEN ALBA-2 DOMAIN-CONTAINING PROTEIN"/>
    <property type="match status" value="1"/>
</dbReference>
<dbReference type="PANTHER" id="PTHR30595">
    <property type="entry name" value="GLPR-RELATED TRANSCRIPTIONAL REPRESSOR"/>
    <property type="match status" value="1"/>
</dbReference>
<dbReference type="Gene3D" id="6.10.10.130">
    <property type="match status" value="1"/>
</dbReference>
<reference evidence="2 3" key="1">
    <citation type="submission" date="2019-03" db="EMBL/GenBank/DDBJ databases">
        <title>Genomic Encyclopedia of Type Strains, Phase IV (KMG-IV): sequencing the most valuable type-strain genomes for metagenomic binning, comparative biology and taxonomic classification.</title>
        <authorList>
            <person name="Goeker M."/>
        </authorList>
    </citation>
    <scope>NUCLEOTIDE SEQUENCE [LARGE SCALE GENOMIC DNA]</scope>
    <source>
        <strain evidence="2 3">DSM 21100</strain>
    </source>
</reference>
<dbReference type="InterPro" id="IPR007421">
    <property type="entry name" value="Schlafen_AlbA_2_dom"/>
</dbReference>
<dbReference type="Pfam" id="PF13749">
    <property type="entry name" value="HATPase_c_4"/>
    <property type="match status" value="1"/>
</dbReference>
<dbReference type="OrthoDB" id="613884at2"/>
<dbReference type="Gene3D" id="3.30.950.30">
    <property type="entry name" value="Schlafen, AAA domain"/>
    <property type="match status" value="1"/>
</dbReference>
<name>A0A4R3KLN3_9SPHI</name>
<dbReference type="Pfam" id="PF04326">
    <property type="entry name" value="SLFN_AlbA_2"/>
    <property type="match status" value="1"/>
</dbReference>
<sequence length="444" mass="50550">MPESQNIEYKTSWRDEYLKWVCGFANAKGGKIFIGIDDKGNVAVVKDYKKLMDDIPNKVVNHLGLVVDVNLHKKDGNHYLEIDVPASEVVSSFDGKYYYRSGSTKQELKGAALQRLLLKKIGKHWENLPLTDITMDDLNKNTIRSFVRKAIEKDRIPASAAKEPPKSLLKRLGLVTPEGYLTHAAVLLFGKSPREVSLTATFRIGRFGKASHDLLFQDIVETNLFEMPDKVMETLKGKYLIRPISYKGLERMEPLEYPEPALREAILNAIIHKEYSAGTWIYLRVRDDRLTLWNPGPLPEELTIEQLKTDHSSHPRNEHIASVFFLAGYIENWGRGTNKIIEATLEAGLPEPLIEEDQGGIRVTFLKDIYTEEYLRMLDLNERQVNAILYTKKTGKITNKEYQKLFGISRITATRDLSNLVEKNFLSSSGDKGAGSFYTLRSIR</sequence>
<keyword evidence="2" id="KW-0067">ATP-binding</keyword>
<gene>
    <name evidence="2" type="ORF">EDD80_11813</name>
</gene>
<dbReference type="AlphaFoldDB" id="A0A4R3KLN3"/>
<dbReference type="InterPro" id="IPR038475">
    <property type="entry name" value="RecG_C_sf"/>
</dbReference>
<dbReference type="Gene3D" id="3.30.565.60">
    <property type="match status" value="1"/>
</dbReference>
<dbReference type="InterPro" id="IPR036390">
    <property type="entry name" value="WH_DNA-bd_sf"/>
</dbReference>
<keyword evidence="3" id="KW-1185">Reference proteome</keyword>
<keyword evidence="2" id="KW-0347">Helicase</keyword>
<dbReference type="InterPro" id="IPR038461">
    <property type="entry name" value="Schlafen_AlbA_2_dom_sf"/>
</dbReference>
<proteinExistence type="predicted"/>
<dbReference type="GO" id="GO:0004386">
    <property type="term" value="F:helicase activity"/>
    <property type="evidence" value="ECO:0007669"/>
    <property type="project" value="UniProtKB-KW"/>
</dbReference>
<keyword evidence="2" id="KW-0547">Nucleotide-binding</keyword>
<feature type="domain" description="Schlafen AlbA-2" evidence="1">
    <location>
        <begin position="3"/>
        <end position="108"/>
    </location>
</feature>